<accession>A0A8H4AIK6</accession>
<sequence>MISDFGLSKLMVSDSSSTSLIDGLPAFMDPQCFKNPTYKRTYKTDIYSYGVVLWEISSGHKPFPSLKRAQIAIKIYNGEREKPVEGTPSDYVDLYKRCWNDEPDNRPKIEEILDFFNPHIVKPTDTHANTEGSSDGLLEEAIY</sequence>
<evidence type="ECO:0000313" key="2">
    <source>
        <dbReference type="EMBL" id="KAF0499945.1"/>
    </source>
</evidence>
<evidence type="ECO:0000313" key="3">
    <source>
        <dbReference type="Proteomes" id="UP000439903"/>
    </source>
</evidence>
<dbReference type="PROSITE" id="PS50011">
    <property type="entry name" value="PROTEIN_KINASE_DOM"/>
    <property type="match status" value="1"/>
</dbReference>
<dbReference type="InterPro" id="IPR001245">
    <property type="entry name" value="Ser-Thr/Tyr_kinase_cat_dom"/>
</dbReference>
<name>A0A8H4AIK6_GIGMA</name>
<dbReference type="InterPro" id="IPR011009">
    <property type="entry name" value="Kinase-like_dom_sf"/>
</dbReference>
<dbReference type="EMBL" id="WTPW01000559">
    <property type="protein sequence ID" value="KAF0499945.1"/>
    <property type="molecule type" value="Genomic_DNA"/>
</dbReference>
<feature type="domain" description="Protein kinase" evidence="1">
    <location>
        <begin position="1"/>
        <end position="120"/>
    </location>
</feature>
<keyword evidence="2" id="KW-0418">Kinase</keyword>
<gene>
    <name evidence="2" type="ORF">F8M41_020380</name>
</gene>
<dbReference type="Proteomes" id="UP000439903">
    <property type="component" value="Unassembled WGS sequence"/>
</dbReference>
<protein>
    <submittedName>
        <fullName evidence="2">Kinase-like protein</fullName>
    </submittedName>
</protein>
<dbReference type="OrthoDB" id="10261027at2759"/>
<dbReference type="SUPFAM" id="SSF56112">
    <property type="entry name" value="Protein kinase-like (PK-like)"/>
    <property type="match status" value="1"/>
</dbReference>
<dbReference type="InterPro" id="IPR051681">
    <property type="entry name" value="Ser/Thr_Kinases-Pseudokinases"/>
</dbReference>
<dbReference type="GO" id="GO:0004674">
    <property type="term" value="F:protein serine/threonine kinase activity"/>
    <property type="evidence" value="ECO:0007669"/>
    <property type="project" value="TreeGrafter"/>
</dbReference>
<dbReference type="Pfam" id="PF07714">
    <property type="entry name" value="PK_Tyr_Ser-Thr"/>
    <property type="match status" value="1"/>
</dbReference>
<dbReference type="InterPro" id="IPR000719">
    <property type="entry name" value="Prot_kinase_dom"/>
</dbReference>
<comment type="caution">
    <text evidence="2">The sequence shown here is derived from an EMBL/GenBank/DDBJ whole genome shotgun (WGS) entry which is preliminary data.</text>
</comment>
<evidence type="ECO:0000259" key="1">
    <source>
        <dbReference type="PROSITE" id="PS50011"/>
    </source>
</evidence>
<dbReference type="GO" id="GO:0005524">
    <property type="term" value="F:ATP binding"/>
    <property type="evidence" value="ECO:0007669"/>
    <property type="project" value="InterPro"/>
</dbReference>
<keyword evidence="2" id="KW-0808">Transferase</keyword>
<organism evidence="2 3">
    <name type="scientific">Gigaspora margarita</name>
    <dbReference type="NCBI Taxonomy" id="4874"/>
    <lineage>
        <taxon>Eukaryota</taxon>
        <taxon>Fungi</taxon>
        <taxon>Fungi incertae sedis</taxon>
        <taxon>Mucoromycota</taxon>
        <taxon>Glomeromycotina</taxon>
        <taxon>Glomeromycetes</taxon>
        <taxon>Diversisporales</taxon>
        <taxon>Gigasporaceae</taxon>
        <taxon>Gigaspora</taxon>
    </lineage>
</organism>
<dbReference type="PANTHER" id="PTHR44329:SF214">
    <property type="entry name" value="PROTEIN KINASE DOMAIN-CONTAINING PROTEIN"/>
    <property type="match status" value="1"/>
</dbReference>
<dbReference type="Gene3D" id="1.10.510.10">
    <property type="entry name" value="Transferase(Phosphotransferase) domain 1"/>
    <property type="match status" value="1"/>
</dbReference>
<keyword evidence="3" id="KW-1185">Reference proteome</keyword>
<proteinExistence type="predicted"/>
<reference evidence="2 3" key="1">
    <citation type="journal article" date="2019" name="Environ. Microbiol.">
        <title>At the nexus of three kingdoms: the genome of the mycorrhizal fungus Gigaspora margarita provides insights into plant, endobacterial and fungal interactions.</title>
        <authorList>
            <person name="Venice F."/>
            <person name="Ghignone S."/>
            <person name="Salvioli di Fossalunga A."/>
            <person name="Amselem J."/>
            <person name="Novero M."/>
            <person name="Xianan X."/>
            <person name="Sedzielewska Toro K."/>
            <person name="Morin E."/>
            <person name="Lipzen A."/>
            <person name="Grigoriev I.V."/>
            <person name="Henrissat B."/>
            <person name="Martin F.M."/>
            <person name="Bonfante P."/>
        </authorList>
    </citation>
    <scope>NUCLEOTIDE SEQUENCE [LARGE SCALE GENOMIC DNA]</scope>
    <source>
        <strain evidence="2 3">BEG34</strain>
    </source>
</reference>
<dbReference type="AlphaFoldDB" id="A0A8H4AIK6"/>
<dbReference type="PANTHER" id="PTHR44329">
    <property type="entry name" value="SERINE/THREONINE-PROTEIN KINASE TNNI3K-RELATED"/>
    <property type="match status" value="1"/>
</dbReference>